<organism evidence="2">
    <name type="scientific">Anguilla anguilla</name>
    <name type="common">European freshwater eel</name>
    <name type="synonym">Muraena anguilla</name>
    <dbReference type="NCBI Taxonomy" id="7936"/>
    <lineage>
        <taxon>Eukaryota</taxon>
        <taxon>Metazoa</taxon>
        <taxon>Chordata</taxon>
        <taxon>Craniata</taxon>
        <taxon>Vertebrata</taxon>
        <taxon>Euteleostomi</taxon>
        <taxon>Actinopterygii</taxon>
        <taxon>Neopterygii</taxon>
        <taxon>Teleostei</taxon>
        <taxon>Anguilliformes</taxon>
        <taxon>Anguillidae</taxon>
        <taxon>Anguilla</taxon>
    </lineage>
</organism>
<evidence type="ECO:0000313" key="2">
    <source>
        <dbReference type="EMBL" id="JAH22846.1"/>
    </source>
</evidence>
<reference evidence="2" key="2">
    <citation type="journal article" date="2015" name="Fish Shellfish Immunol.">
        <title>Early steps in the European eel (Anguilla anguilla)-Vibrio vulnificus interaction in the gills: Role of the RtxA13 toxin.</title>
        <authorList>
            <person name="Callol A."/>
            <person name="Pajuelo D."/>
            <person name="Ebbesson L."/>
            <person name="Teles M."/>
            <person name="MacKenzie S."/>
            <person name="Amaro C."/>
        </authorList>
    </citation>
    <scope>NUCLEOTIDE SEQUENCE</scope>
</reference>
<accession>A0A0E9R102</accession>
<feature type="region of interest" description="Disordered" evidence="1">
    <location>
        <begin position="1"/>
        <end position="23"/>
    </location>
</feature>
<name>A0A0E9R102_ANGAN</name>
<dbReference type="EMBL" id="GBXM01085731">
    <property type="protein sequence ID" value="JAH22846.1"/>
    <property type="molecule type" value="Transcribed_RNA"/>
</dbReference>
<evidence type="ECO:0000256" key="1">
    <source>
        <dbReference type="SAM" id="MobiDB-lite"/>
    </source>
</evidence>
<proteinExistence type="predicted"/>
<dbReference type="AlphaFoldDB" id="A0A0E9R102"/>
<reference evidence="2" key="1">
    <citation type="submission" date="2014-11" db="EMBL/GenBank/DDBJ databases">
        <authorList>
            <person name="Amaro Gonzalez C."/>
        </authorList>
    </citation>
    <scope>NUCLEOTIDE SEQUENCE</scope>
</reference>
<sequence length="23" mass="2642">MPPRRKGTLGYCSYNKEANSKLK</sequence>
<protein>
    <submittedName>
        <fullName evidence="2">Uncharacterized protein</fullName>
    </submittedName>
</protein>